<name>A0A8S0VM97_OLEEU</name>
<dbReference type="PANTHER" id="PTHR11362">
    <property type="entry name" value="PHOSPHATIDYLETHANOLAMINE-BINDING PROTEIN"/>
    <property type="match status" value="1"/>
</dbReference>
<dbReference type="AlphaFoldDB" id="A0A8S0VM97"/>
<dbReference type="Gramene" id="OE9A089188T1">
    <property type="protein sequence ID" value="OE9A089188C1"/>
    <property type="gene ID" value="OE9A089188"/>
</dbReference>
<dbReference type="Proteomes" id="UP000594638">
    <property type="component" value="Unassembled WGS sequence"/>
</dbReference>
<dbReference type="CDD" id="cd00866">
    <property type="entry name" value="PEBP_euk"/>
    <property type="match status" value="1"/>
</dbReference>
<accession>A0A8S0VM97</accession>
<dbReference type="InterPro" id="IPR035810">
    <property type="entry name" value="PEBP_euk"/>
</dbReference>
<dbReference type="InterPro" id="IPR008914">
    <property type="entry name" value="PEBP"/>
</dbReference>
<dbReference type="PANTHER" id="PTHR11362:SF145">
    <property type="entry name" value="PROTEIN MOTHER OF FT AND TFL1-LIKE"/>
    <property type="match status" value="1"/>
</dbReference>
<sequence length="260" mass="28697">MLGGVNQVQGDRVLSVFLMGERILISFKVAVGPLVTAKVIGDVIDKFVPAAELTVQYESTPEANGCDINPSSAVEKPHVHIMVIVDPDAPRPSEPTFREWLHWMVINIPEGADASEGKGLMPYMGPQPPSGIHRCVFVAFKQKGVMETVKTRPVERKNFSTHKFTGENELGLPAATLYFNSQSNQKSKGLMPYMGPQPPSGIHRCVFVAFKQKGVMETVKTRPVERKNFSTHKFTGENELGLPAATLYFNSQSNQKSKKK</sequence>
<dbReference type="EMBL" id="CACTIH010009440">
    <property type="protein sequence ID" value="CAA3031354.1"/>
    <property type="molecule type" value="Genomic_DNA"/>
</dbReference>
<organism evidence="1 2">
    <name type="scientific">Olea europaea subsp. europaea</name>
    <dbReference type="NCBI Taxonomy" id="158383"/>
    <lineage>
        <taxon>Eukaryota</taxon>
        <taxon>Viridiplantae</taxon>
        <taxon>Streptophyta</taxon>
        <taxon>Embryophyta</taxon>
        <taxon>Tracheophyta</taxon>
        <taxon>Spermatophyta</taxon>
        <taxon>Magnoliopsida</taxon>
        <taxon>eudicotyledons</taxon>
        <taxon>Gunneridae</taxon>
        <taxon>Pentapetalae</taxon>
        <taxon>asterids</taxon>
        <taxon>lamiids</taxon>
        <taxon>Lamiales</taxon>
        <taxon>Oleaceae</taxon>
        <taxon>Oleeae</taxon>
        <taxon>Olea</taxon>
    </lineage>
</organism>
<comment type="caution">
    <text evidence="1">The sequence shown here is derived from an EMBL/GenBank/DDBJ whole genome shotgun (WGS) entry which is preliminary data.</text>
</comment>
<keyword evidence="2" id="KW-1185">Reference proteome</keyword>
<reference evidence="1 2" key="1">
    <citation type="submission" date="2019-12" db="EMBL/GenBank/DDBJ databases">
        <authorList>
            <person name="Alioto T."/>
            <person name="Alioto T."/>
            <person name="Gomez Garrido J."/>
        </authorList>
    </citation>
    <scope>NUCLEOTIDE SEQUENCE [LARGE SCALE GENOMIC DNA]</scope>
</reference>
<proteinExistence type="predicted"/>
<protein>
    <submittedName>
        <fullName evidence="1">Uncharacterized protein</fullName>
    </submittedName>
</protein>
<evidence type="ECO:0000313" key="2">
    <source>
        <dbReference type="Proteomes" id="UP000594638"/>
    </source>
</evidence>
<evidence type="ECO:0000313" key="1">
    <source>
        <dbReference type="EMBL" id="CAA3031354.1"/>
    </source>
</evidence>
<dbReference type="InterPro" id="IPR036610">
    <property type="entry name" value="PEBP-like_sf"/>
</dbReference>
<dbReference type="Gene3D" id="3.90.280.10">
    <property type="entry name" value="PEBP-like"/>
    <property type="match status" value="2"/>
</dbReference>
<dbReference type="SUPFAM" id="SSF49777">
    <property type="entry name" value="PEBP-like"/>
    <property type="match status" value="2"/>
</dbReference>
<dbReference type="OrthoDB" id="2506647at2759"/>
<gene>
    <name evidence="1" type="ORF">OLEA9_A089188</name>
</gene>
<dbReference type="Pfam" id="PF01161">
    <property type="entry name" value="PBP"/>
    <property type="match status" value="1"/>
</dbReference>